<comment type="similarity">
    <text evidence="3 10">Belongs to the cytochrome P450 family.</text>
</comment>
<keyword evidence="11" id="KW-0472">Membrane</keyword>
<keyword evidence="8 10" id="KW-0503">Monooxygenase</keyword>
<evidence type="ECO:0000313" key="13">
    <source>
        <dbReference type="Proteomes" id="UP000054279"/>
    </source>
</evidence>
<dbReference type="OrthoDB" id="2789670at2759"/>
<reference evidence="12 13" key="1">
    <citation type="submission" date="2014-06" db="EMBL/GenBank/DDBJ databases">
        <title>Evolutionary Origins and Diversification of the Mycorrhizal Mutualists.</title>
        <authorList>
            <consortium name="DOE Joint Genome Institute"/>
            <consortium name="Mycorrhizal Genomics Consortium"/>
            <person name="Kohler A."/>
            <person name="Kuo A."/>
            <person name="Nagy L.G."/>
            <person name="Floudas D."/>
            <person name="Copeland A."/>
            <person name="Barry K.W."/>
            <person name="Cichocki N."/>
            <person name="Veneault-Fourrey C."/>
            <person name="LaButti K."/>
            <person name="Lindquist E.A."/>
            <person name="Lipzen A."/>
            <person name="Lundell T."/>
            <person name="Morin E."/>
            <person name="Murat C."/>
            <person name="Riley R."/>
            <person name="Ohm R."/>
            <person name="Sun H."/>
            <person name="Tunlid A."/>
            <person name="Henrissat B."/>
            <person name="Grigoriev I.V."/>
            <person name="Hibbett D.S."/>
            <person name="Martin F."/>
        </authorList>
    </citation>
    <scope>NUCLEOTIDE SEQUENCE [LARGE SCALE GENOMIC DNA]</scope>
    <source>
        <strain evidence="12 13">SS14</strain>
    </source>
</reference>
<dbReference type="PANTHER" id="PTHR46300:SF7">
    <property type="entry name" value="P450, PUTATIVE (EUROFUNG)-RELATED"/>
    <property type="match status" value="1"/>
</dbReference>
<comment type="cofactor">
    <cofactor evidence="1 9">
        <name>heme</name>
        <dbReference type="ChEBI" id="CHEBI:30413"/>
    </cofactor>
</comment>
<evidence type="ECO:0000256" key="8">
    <source>
        <dbReference type="ARBA" id="ARBA00023033"/>
    </source>
</evidence>
<dbReference type="Proteomes" id="UP000054279">
    <property type="component" value="Unassembled WGS sequence"/>
</dbReference>
<accession>A0A0C9UBH5</accession>
<keyword evidence="13" id="KW-1185">Reference proteome</keyword>
<dbReference type="InterPro" id="IPR002401">
    <property type="entry name" value="Cyt_P450_E_grp-I"/>
</dbReference>
<organism evidence="12 13">
    <name type="scientific">Sphaerobolus stellatus (strain SS14)</name>
    <dbReference type="NCBI Taxonomy" id="990650"/>
    <lineage>
        <taxon>Eukaryota</taxon>
        <taxon>Fungi</taxon>
        <taxon>Dikarya</taxon>
        <taxon>Basidiomycota</taxon>
        <taxon>Agaricomycotina</taxon>
        <taxon>Agaricomycetes</taxon>
        <taxon>Phallomycetidae</taxon>
        <taxon>Geastrales</taxon>
        <taxon>Sphaerobolaceae</taxon>
        <taxon>Sphaerobolus</taxon>
    </lineage>
</organism>
<sequence length="500" mass="55637">MLPEITVQSVGTTIFLSLGLIAFRFIFTKWNSQTLPLPPGPKPLPIIGNALDMPQSRDWETYTEWGRKYGDVVHVNALGQHIIVLNSVEAARDLLGGRSAKYSSRPYVPMLHESSLMDSGWSFTFMHYGDRWRRHRRLFVQHINATTMQSFEGQQLTWSRVLLRSLLEYRDPKDLEESLRHTSAGVIMSIAYGYDLKPKDDPFVEIAARMTQEVALGISPSDFLVNVFPLMRYIPSWCPGGQFKHFAAQARRSGQELVETPFQFLRHSIENGTSKSSFGANALSESVSSSDPAYIQDIKEVAATMYGAASDTTVGVMHACVLALVLHPRVQELARQELDGVLGSSDSPGFRLPTHQDRGDLPYIEAIVKEATRWWQPLATGIPHATTEEDEYRGWRIPKGSVVVTNAWAILHDAGRYAEPYEFRPERFLNGEGNLIDDSVIGSAFGNGRRACPGRSLAEASLFIQIASVLASFKLGLAKDVNGKDIDIGHATSPRDGFLL</sequence>
<evidence type="ECO:0000313" key="12">
    <source>
        <dbReference type="EMBL" id="KIJ26422.1"/>
    </source>
</evidence>
<evidence type="ECO:0000256" key="5">
    <source>
        <dbReference type="ARBA" id="ARBA00022723"/>
    </source>
</evidence>
<dbReference type="InterPro" id="IPR050364">
    <property type="entry name" value="Cytochrome_P450_fung"/>
</dbReference>
<evidence type="ECO:0000256" key="1">
    <source>
        <dbReference type="ARBA" id="ARBA00001971"/>
    </source>
</evidence>
<evidence type="ECO:0000256" key="10">
    <source>
        <dbReference type="RuleBase" id="RU000461"/>
    </source>
</evidence>
<keyword evidence="11" id="KW-0812">Transmembrane</keyword>
<feature type="transmembrane region" description="Helical" evidence="11">
    <location>
        <begin position="6"/>
        <end position="27"/>
    </location>
</feature>
<dbReference type="Pfam" id="PF00067">
    <property type="entry name" value="p450"/>
    <property type="match status" value="1"/>
</dbReference>
<keyword evidence="7 9" id="KW-0408">Iron</keyword>
<gene>
    <name evidence="12" type="ORF">M422DRAFT_272525</name>
</gene>
<dbReference type="InterPro" id="IPR036396">
    <property type="entry name" value="Cyt_P450_sf"/>
</dbReference>
<evidence type="ECO:0000256" key="11">
    <source>
        <dbReference type="SAM" id="Phobius"/>
    </source>
</evidence>
<dbReference type="EMBL" id="KN837370">
    <property type="protein sequence ID" value="KIJ26422.1"/>
    <property type="molecule type" value="Genomic_DNA"/>
</dbReference>
<dbReference type="InterPro" id="IPR017972">
    <property type="entry name" value="Cyt_P450_CS"/>
</dbReference>
<evidence type="ECO:0000256" key="6">
    <source>
        <dbReference type="ARBA" id="ARBA00023002"/>
    </source>
</evidence>
<dbReference type="GO" id="GO:0020037">
    <property type="term" value="F:heme binding"/>
    <property type="evidence" value="ECO:0007669"/>
    <property type="project" value="InterPro"/>
</dbReference>
<dbReference type="AlphaFoldDB" id="A0A0C9UBH5"/>
<dbReference type="GO" id="GO:0004497">
    <property type="term" value="F:monooxygenase activity"/>
    <property type="evidence" value="ECO:0007669"/>
    <property type="project" value="UniProtKB-KW"/>
</dbReference>
<dbReference type="GO" id="GO:0005506">
    <property type="term" value="F:iron ion binding"/>
    <property type="evidence" value="ECO:0007669"/>
    <property type="project" value="InterPro"/>
</dbReference>
<protein>
    <recommendedName>
        <fullName evidence="14">Cytochrome P450</fullName>
    </recommendedName>
</protein>
<dbReference type="Gene3D" id="1.10.630.10">
    <property type="entry name" value="Cytochrome P450"/>
    <property type="match status" value="1"/>
</dbReference>
<proteinExistence type="inferred from homology"/>
<keyword evidence="11" id="KW-1133">Transmembrane helix</keyword>
<evidence type="ECO:0000256" key="9">
    <source>
        <dbReference type="PIRSR" id="PIRSR602401-1"/>
    </source>
</evidence>
<dbReference type="PANTHER" id="PTHR46300">
    <property type="entry name" value="P450, PUTATIVE (EUROFUNG)-RELATED-RELATED"/>
    <property type="match status" value="1"/>
</dbReference>
<evidence type="ECO:0008006" key="14">
    <source>
        <dbReference type="Google" id="ProtNLM"/>
    </source>
</evidence>
<dbReference type="CDD" id="cd11065">
    <property type="entry name" value="CYP64-like"/>
    <property type="match status" value="1"/>
</dbReference>
<name>A0A0C9UBH5_SPHS4</name>
<evidence type="ECO:0000256" key="3">
    <source>
        <dbReference type="ARBA" id="ARBA00010617"/>
    </source>
</evidence>
<dbReference type="PROSITE" id="PS00086">
    <property type="entry name" value="CYTOCHROME_P450"/>
    <property type="match status" value="1"/>
</dbReference>
<dbReference type="HOGENOM" id="CLU_001570_2_3_1"/>
<evidence type="ECO:0000256" key="7">
    <source>
        <dbReference type="ARBA" id="ARBA00023004"/>
    </source>
</evidence>
<feature type="binding site" description="axial binding residue" evidence="9">
    <location>
        <position position="452"/>
    </location>
    <ligand>
        <name>heme</name>
        <dbReference type="ChEBI" id="CHEBI:30413"/>
    </ligand>
    <ligandPart>
        <name>Fe</name>
        <dbReference type="ChEBI" id="CHEBI:18248"/>
    </ligandPart>
</feature>
<evidence type="ECO:0000256" key="4">
    <source>
        <dbReference type="ARBA" id="ARBA00022617"/>
    </source>
</evidence>
<keyword evidence="5 9" id="KW-0479">Metal-binding</keyword>
<dbReference type="GO" id="GO:0016705">
    <property type="term" value="F:oxidoreductase activity, acting on paired donors, with incorporation or reduction of molecular oxygen"/>
    <property type="evidence" value="ECO:0007669"/>
    <property type="project" value="InterPro"/>
</dbReference>
<dbReference type="PRINTS" id="PR00463">
    <property type="entry name" value="EP450I"/>
</dbReference>
<evidence type="ECO:0000256" key="2">
    <source>
        <dbReference type="ARBA" id="ARBA00005179"/>
    </source>
</evidence>
<dbReference type="InterPro" id="IPR001128">
    <property type="entry name" value="Cyt_P450"/>
</dbReference>
<keyword evidence="6 10" id="KW-0560">Oxidoreductase</keyword>
<comment type="pathway">
    <text evidence="2">Secondary metabolite biosynthesis.</text>
</comment>
<keyword evidence="4 9" id="KW-0349">Heme</keyword>
<dbReference type="SUPFAM" id="SSF48264">
    <property type="entry name" value="Cytochrome P450"/>
    <property type="match status" value="1"/>
</dbReference>